<reference evidence="1 2" key="1">
    <citation type="submission" date="2016-01" db="EMBL/GenBank/DDBJ databases">
        <title>Highly variable Streptococcus oralis 1 are common among viridans streptococci isolated from primates.</title>
        <authorList>
            <person name="Denapaite D."/>
            <person name="Rieger M."/>
            <person name="Koendgen S."/>
            <person name="Brueckner R."/>
            <person name="Ochigava I."/>
            <person name="Kappeler P."/>
            <person name="Maetz-Rensing K."/>
            <person name="Leendertz F."/>
        </authorList>
    </citation>
    <scope>NUCLEOTIDE SEQUENCE [LARGE SCALE GENOMIC DNA]</scope>
    <source>
        <strain evidence="1 2">M3-1</strain>
    </source>
</reference>
<accession>A0A150NXL3</accession>
<dbReference type="AlphaFoldDB" id="A0A150NXL3"/>
<protein>
    <submittedName>
        <fullName evidence="1">Uncharacterized protein</fullName>
    </submittedName>
</protein>
<dbReference type="EMBL" id="LROU01000004">
    <property type="protein sequence ID" value="KYF38214.1"/>
    <property type="molecule type" value="Genomic_DNA"/>
</dbReference>
<organism evidence="1 2">
    <name type="scientific">Streptococcus mitis</name>
    <dbReference type="NCBI Taxonomy" id="28037"/>
    <lineage>
        <taxon>Bacteria</taxon>
        <taxon>Bacillati</taxon>
        <taxon>Bacillota</taxon>
        <taxon>Bacilli</taxon>
        <taxon>Lactobacillales</taxon>
        <taxon>Streptococcaceae</taxon>
        <taxon>Streptococcus</taxon>
        <taxon>Streptococcus mitis group</taxon>
    </lineage>
</organism>
<name>A0A150NXL3_STRMT</name>
<sequence>MTAEDMIISAEGSKGFLLSFWACCRPFSDKGAKSIPNPV</sequence>
<evidence type="ECO:0000313" key="1">
    <source>
        <dbReference type="EMBL" id="KYF38214.1"/>
    </source>
</evidence>
<evidence type="ECO:0000313" key="2">
    <source>
        <dbReference type="Proteomes" id="UP000075442"/>
    </source>
</evidence>
<comment type="caution">
    <text evidence="1">The sequence shown here is derived from an EMBL/GenBank/DDBJ whole genome shotgun (WGS) entry which is preliminary data.</text>
</comment>
<proteinExistence type="predicted"/>
<dbReference type="Proteomes" id="UP000075442">
    <property type="component" value="Unassembled WGS sequence"/>
</dbReference>
<gene>
    <name evidence="1" type="ORF">SMIM3I_00024</name>
</gene>